<comment type="caution">
    <text evidence="1">The sequence shown here is derived from an EMBL/GenBank/DDBJ whole genome shotgun (WGS) entry which is preliminary data.</text>
</comment>
<dbReference type="AlphaFoldDB" id="A0ABD0LTC2"/>
<protein>
    <submittedName>
        <fullName evidence="1">Uncharacterized protein</fullName>
    </submittedName>
</protein>
<evidence type="ECO:0000313" key="1">
    <source>
        <dbReference type="EMBL" id="KAK7502751.1"/>
    </source>
</evidence>
<evidence type="ECO:0000313" key="2">
    <source>
        <dbReference type="Proteomes" id="UP001519460"/>
    </source>
</evidence>
<name>A0ABD0LTC2_9CAEN</name>
<reference evidence="1 2" key="1">
    <citation type="journal article" date="2023" name="Sci. Data">
        <title>Genome assembly of the Korean intertidal mud-creeper Batillaria attramentaria.</title>
        <authorList>
            <person name="Patra A.K."/>
            <person name="Ho P.T."/>
            <person name="Jun S."/>
            <person name="Lee S.J."/>
            <person name="Kim Y."/>
            <person name="Won Y.J."/>
        </authorList>
    </citation>
    <scope>NUCLEOTIDE SEQUENCE [LARGE SCALE GENOMIC DNA]</scope>
    <source>
        <strain evidence="1">Wonlab-2016</strain>
    </source>
</reference>
<sequence length="92" mass="10528">MDECALNKIQSHHPIQIMHGRIDADPPTTVRLIPLAYGITFKPDEKTKFTKAGPMVTFREMKKEQRRRGGGDWGLGAQDEERNRAMKYAQCL</sequence>
<dbReference type="EMBL" id="JACVVK020000024">
    <property type="protein sequence ID" value="KAK7502751.1"/>
    <property type="molecule type" value="Genomic_DNA"/>
</dbReference>
<dbReference type="Proteomes" id="UP001519460">
    <property type="component" value="Unassembled WGS sequence"/>
</dbReference>
<accession>A0ABD0LTC2</accession>
<keyword evidence="2" id="KW-1185">Reference proteome</keyword>
<organism evidence="1 2">
    <name type="scientific">Batillaria attramentaria</name>
    <dbReference type="NCBI Taxonomy" id="370345"/>
    <lineage>
        <taxon>Eukaryota</taxon>
        <taxon>Metazoa</taxon>
        <taxon>Spiralia</taxon>
        <taxon>Lophotrochozoa</taxon>
        <taxon>Mollusca</taxon>
        <taxon>Gastropoda</taxon>
        <taxon>Caenogastropoda</taxon>
        <taxon>Sorbeoconcha</taxon>
        <taxon>Cerithioidea</taxon>
        <taxon>Batillariidae</taxon>
        <taxon>Batillaria</taxon>
    </lineage>
</organism>
<gene>
    <name evidence="1" type="ORF">BaRGS_00006001</name>
</gene>
<proteinExistence type="predicted"/>